<protein>
    <submittedName>
        <fullName evidence="1">Uncharacterized protein</fullName>
    </submittedName>
</protein>
<dbReference type="PANTHER" id="PTHR33127">
    <property type="entry name" value="TRANSMEMBRANE PROTEIN"/>
    <property type="match status" value="1"/>
</dbReference>
<sequence length="234" mass="26262">MAPLPVPCLALQQQQHGPESVKTTLFNIFEGQDIACDIDALTNNSSKFWVTPQGWILVHDKTSLSTFMFSPLNPDEKVQMPHLPDDLPRTSSCLLSDKPTLPGCIVLLVEPNANVIWHCGVDGKKWARHEYDIGTQLLDPVSDLHEKVPICPIAACRGKFYFNSESLTDIVICYYTISLRQILLERKMFSVSGIPETNFVGKEMFSVSGIPETDFHTDNFSSEIVLNQELHELD</sequence>
<evidence type="ECO:0000313" key="1">
    <source>
        <dbReference type="EMBL" id="ABF99169.1"/>
    </source>
</evidence>
<dbReference type="AlphaFoldDB" id="Q10CX2"/>
<proteinExistence type="predicted"/>
<reference evidence="1" key="2">
    <citation type="submission" date="2006-06" db="EMBL/GenBank/DDBJ databases">
        <authorList>
            <person name="Buell R."/>
            <person name="Wing R.A."/>
            <person name="McCombie W.A."/>
            <person name="Ouyang S."/>
        </authorList>
    </citation>
    <scope>NUCLEOTIDE SEQUENCE</scope>
</reference>
<name>Q10CX2_ORYSJ</name>
<dbReference type="PANTHER" id="PTHR33127:SF4">
    <property type="entry name" value="OS03G0779600 PROTEIN"/>
    <property type="match status" value="1"/>
</dbReference>
<accession>Q10CX2</accession>
<gene>
    <name evidence="1" type="ordered locus">LOC_Os03g56780</name>
</gene>
<organism evidence="1">
    <name type="scientific">Oryza sativa subsp. japonica</name>
    <name type="common">Rice</name>
    <dbReference type="NCBI Taxonomy" id="39947"/>
    <lineage>
        <taxon>Eukaryota</taxon>
        <taxon>Viridiplantae</taxon>
        <taxon>Streptophyta</taxon>
        <taxon>Embryophyta</taxon>
        <taxon>Tracheophyta</taxon>
        <taxon>Spermatophyta</taxon>
        <taxon>Magnoliopsida</taxon>
        <taxon>Liliopsida</taxon>
        <taxon>Poales</taxon>
        <taxon>Poaceae</taxon>
        <taxon>BOP clade</taxon>
        <taxon>Oryzoideae</taxon>
        <taxon>Oryzeae</taxon>
        <taxon>Oryzinae</taxon>
        <taxon>Oryza</taxon>
        <taxon>Oryza sativa</taxon>
    </lineage>
</organism>
<dbReference type="EMBL" id="DP000009">
    <property type="protein sequence ID" value="ABF99169.1"/>
    <property type="molecule type" value="Genomic_DNA"/>
</dbReference>
<reference evidence="1" key="1">
    <citation type="journal article" date="2005" name="Genome Res.">
        <title>Sequence, annotation, and analysis of synteny between rice chromosome 3 and diverged grass species.</title>
        <authorList>
            <consortium name="Rice Chromosome 3 Sequencing Consortium"/>
            <person name="Buell C.R."/>
            <person name="Yuan Q."/>
            <person name="Ouyang S."/>
            <person name="Liu J."/>
            <person name="Zhu W."/>
            <person name="Wang A."/>
            <person name="Maiti R."/>
            <person name="Haas B."/>
            <person name="Wortman J."/>
            <person name="Pertea M."/>
            <person name="Jones K.M."/>
            <person name="Kim M."/>
            <person name="Overton L."/>
            <person name="Tsitrin T."/>
            <person name="Fadrosh D."/>
            <person name="Bera J."/>
            <person name="Weaver B."/>
            <person name="Jin S."/>
            <person name="Johri S."/>
            <person name="Reardon M."/>
            <person name="Webb K."/>
            <person name="Hill J."/>
            <person name="Moffat K."/>
            <person name="Tallon L."/>
            <person name="Van Aken S."/>
            <person name="Lewis M."/>
            <person name="Utterback T."/>
            <person name="Feldblyum T."/>
            <person name="Zismann V."/>
            <person name="Iobst S."/>
            <person name="Hsiao J."/>
            <person name="de Vazeille A.R."/>
            <person name="Salzberg S.L."/>
            <person name="White O."/>
            <person name="Fraser C."/>
            <person name="Yu Y."/>
            <person name="Kim H."/>
            <person name="Rambo T."/>
            <person name="Currie J."/>
            <person name="Collura K."/>
            <person name="Kernodle-Thompson S."/>
            <person name="Wei F."/>
            <person name="Kudrna K."/>
            <person name="Ammiraju J.S."/>
            <person name="Luo M."/>
            <person name="Goicoechea J.L."/>
            <person name="Wing R.A."/>
            <person name="Henry D."/>
            <person name="Oates R."/>
            <person name="Palmer M."/>
            <person name="Pries G."/>
            <person name="Saski C."/>
            <person name="Simmons J."/>
            <person name="Soderlund C."/>
            <person name="Nelson W."/>
            <person name="de la Bastide M."/>
            <person name="Spiegel L."/>
            <person name="Nascimento L."/>
            <person name="Huang E."/>
            <person name="Preston R."/>
            <person name="Zutavern T."/>
            <person name="Palmer L."/>
            <person name="O'Shaughnessy A."/>
            <person name="Dike S."/>
            <person name="McCombie W.R."/>
            <person name="Minx P."/>
            <person name="Cordum H."/>
            <person name="Wilson R."/>
            <person name="Jin W."/>
            <person name="Lee H.R."/>
            <person name="Jiang J."/>
            <person name="Jackson S."/>
        </authorList>
    </citation>
    <scope>NUCLEOTIDE SEQUENCE [LARGE SCALE GENOMIC DNA]</scope>
</reference>